<feature type="compositionally biased region" description="Polar residues" evidence="4">
    <location>
        <begin position="59"/>
        <end position="76"/>
    </location>
</feature>
<dbReference type="Gene3D" id="3.80.10.10">
    <property type="entry name" value="Ribonuclease Inhibitor"/>
    <property type="match status" value="4"/>
</dbReference>
<dbReference type="PANTHER" id="PTHR24113">
    <property type="entry name" value="RAN GTPASE-ACTIVATING PROTEIN 1"/>
    <property type="match status" value="1"/>
</dbReference>
<feature type="region of interest" description="Disordered" evidence="4">
    <location>
        <begin position="889"/>
        <end position="974"/>
    </location>
</feature>
<evidence type="ECO:0000256" key="1">
    <source>
        <dbReference type="ARBA" id="ARBA00022468"/>
    </source>
</evidence>
<dbReference type="SMART" id="SM00368">
    <property type="entry name" value="LRR_RI"/>
    <property type="match status" value="10"/>
</dbReference>
<name>A0A7S4JA02_9STRA</name>
<dbReference type="GO" id="GO:0005829">
    <property type="term" value="C:cytosol"/>
    <property type="evidence" value="ECO:0007669"/>
    <property type="project" value="TreeGrafter"/>
</dbReference>
<evidence type="ECO:0000256" key="4">
    <source>
        <dbReference type="SAM" id="MobiDB-lite"/>
    </source>
</evidence>
<dbReference type="EMBL" id="HBKQ01035868">
    <property type="protein sequence ID" value="CAE2257024.1"/>
    <property type="molecule type" value="Transcribed_RNA"/>
</dbReference>
<feature type="compositionally biased region" description="Polar residues" evidence="4">
    <location>
        <begin position="117"/>
        <end position="128"/>
    </location>
</feature>
<keyword evidence="1" id="KW-0343">GTPase activation</keyword>
<dbReference type="InterPro" id="IPR027038">
    <property type="entry name" value="RanGap"/>
</dbReference>
<dbReference type="InterPro" id="IPR001611">
    <property type="entry name" value="Leu-rich_rpt"/>
</dbReference>
<dbReference type="AlphaFoldDB" id="A0A7S4JA02"/>
<dbReference type="GO" id="GO:0006913">
    <property type="term" value="P:nucleocytoplasmic transport"/>
    <property type="evidence" value="ECO:0007669"/>
    <property type="project" value="TreeGrafter"/>
</dbReference>
<feature type="compositionally biased region" description="Acidic residues" evidence="4">
    <location>
        <begin position="954"/>
        <end position="963"/>
    </location>
</feature>
<evidence type="ECO:0000256" key="2">
    <source>
        <dbReference type="ARBA" id="ARBA00022614"/>
    </source>
</evidence>
<dbReference type="GO" id="GO:0031267">
    <property type="term" value="F:small GTPase binding"/>
    <property type="evidence" value="ECO:0007669"/>
    <property type="project" value="TreeGrafter"/>
</dbReference>
<feature type="compositionally biased region" description="Basic and acidic residues" evidence="4">
    <location>
        <begin position="130"/>
        <end position="167"/>
    </location>
</feature>
<sequence length="1052" mass="111554">MHGDNDEAVIKRGTGPLVPAEARMTLTASGAVAMAALSLHSPPNATGSVAATSAGHVGESSSVAQEDNGASTTAQHLTLVAAKLSAQQHSPEVMAEDSEAGKREPQPETVPEPMESEGSTQLLQQTPVQEGDKLPRQADIKEQYKKKDEEDGDTKPRRRTVTREQATRLRRRMQGIIDDPDENDEDDGPPKEPIRPKCLPVPSHLVGRDSVLLALSEGMSRGALIRIDLSQRGLRPADARPLAEALFRNPSLESMRLGFNDLGDEGAAMLAAAVKRAAEAPRAFAATGGGDNAAALMTATATHHRSLSLLDLGFNGVGDGGCRALAEWAVAGNPTLRTLYLSGNTMREGGALTLAAAMVQGRGCSGLRAVHVAANPIGSYGTKALTRAVAEVEARRVARLAAIGAAGGVEMMVAPGIPGTTMGAGAIGAAAIAAAADASVQELYLGGTEMGPDGCLSVSNMLLTNFALRVLSLADCGLDDADLSLFSQAASRNKHVPFETLELSRNNLTCAGVESLMNAIWGSPTLRVVRLDNNRIRDRGAQLCAVVLTSVRLAVLDLGFNRVTAAGVKALMKSLAENDGLRELTLSGIKFDTNSAKAISYALAYNSSLVAFGADKCSVGYAAQRHIAAGIVSNPKLSLRRLTGFRIGAIAATLGLPSALEGWGNSRCLAFVRHMWERRRRDEENEERENGVTKRKAGPANPQTVVSAAQAAFPDFDEMEKAEALSWNGQAGVADGIWADGCPVSPDAAVLLERTASGGIRAIHIPSPSPSEDEEEPSTHKEFGNTVSPLTGQANGKKAAGAALGSSVASASSEALEVAAAISDPVKRARITDWLKQHFRCLSEMAREPFNNADLLSLQQHYYSPISDVSAMPTGDSFASTTSVSFTHLSSHPPTTSVSSLAGMGTKTGQGKSSFRHLNDAASSSSFAPDSASNLRDTFSSGHRRNRRRSVELMMEESEDEEGELSRRMQPACKRARNTKPRIAYYPRLWKKLEVLRTEANQHRTLALMRQLKFVESTLLQGRNIYSEGGVEVDPKQPSPSDVDVILVDVLL</sequence>
<reference evidence="5" key="1">
    <citation type="submission" date="2021-01" db="EMBL/GenBank/DDBJ databases">
        <authorList>
            <person name="Corre E."/>
            <person name="Pelletier E."/>
            <person name="Niang G."/>
            <person name="Scheremetjew M."/>
            <person name="Finn R."/>
            <person name="Kale V."/>
            <person name="Holt S."/>
            <person name="Cochrane G."/>
            <person name="Meng A."/>
            <person name="Brown T."/>
            <person name="Cohen L."/>
        </authorList>
    </citation>
    <scope>NUCLEOTIDE SEQUENCE</scope>
    <source>
        <strain evidence="5">Isolate 1302-5</strain>
    </source>
</reference>
<accession>A0A7S4JA02</accession>
<dbReference type="GO" id="GO:0005634">
    <property type="term" value="C:nucleus"/>
    <property type="evidence" value="ECO:0007669"/>
    <property type="project" value="TreeGrafter"/>
</dbReference>
<dbReference type="PANTHER" id="PTHR24113:SF12">
    <property type="entry name" value="RAN GTPASE-ACTIVATING PROTEIN 1"/>
    <property type="match status" value="1"/>
</dbReference>
<feature type="region of interest" description="Disordered" evidence="4">
    <location>
        <begin position="761"/>
        <end position="795"/>
    </location>
</feature>
<feature type="compositionally biased region" description="Low complexity" evidence="4">
    <location>
        <begin position="921"/>
        <end position="933"/>
    </location>
</feature>
<dbReference type="GO" id="GO:0005096">
    <property type="term" value="F:GTPase activator activity"/>
    <property type="evidence" value="ECO:0007669"/>
    <property type="project" value="UniProtKB-KW"/>
</dbReference>
<protein>
    <submittedName>
        <fullName evidence="5">Uncharacterized protein</fullName>
    </submittedName>
</protein>
<feature type="compositionally biased region" description="Polar residues" evidence="4">
    <location>
        <begin position="889"/>
        <end position="900"/>
    </location>
</feature>
<feature type="region of interest" description="Disordered" evidence="4">
    <location>
        <begin position="40"/>
        <end position="201"/>
    </location>
</feature>
<organism evidence="5">
    <name type="scientific">Odontella aurita</name>
    <dbReference type="NCBI Taxonomy" id="265563"/>
    <lineage>
        <taxon>Eukaryota</taxon>
        <taxon>Sar</taxon>
        <taxon>Stramenopiles</taxon>
        <taxon>Ochrophyta</taxon>
        <taxon>Bacillariophyta</taxon>
        <taxon>Mediophyceae</taxon>
        <taxon>Biddulphiophycidae</taxon>
        <taxon>Eupodiscales</taxon>
        <taxon>Odontellaceae</taxon>
        <taxon>Odontella</taxon>
    </lineage>
</organism>
<feature type="region of interest" description="Disordered" evidence="4">
    <location>
        <begin position="681"/>
        <end position="704"/>
    </location>
</feature>
<evidence type="ECO:0000313" key="5">
    <source>
        <dbReference type="EMBL" id="CAE2257024.1"/>
    </source>
</evidence>
<dbReference type="GO" id="GO:0048471">
    <property type="term" value="C:perinuclear region of cytoplasm"/>
    <property type="evidence" value="ECO:0007669"/>
    <property type="project" value="TreeGrafter"/>
</dbReference>
<proteinExistence type="predicted"/>
<keyword evidence="3" id="KW-0677">Repeat</keyword>
<feature type="compositionally biased region" description="Polar residues" evidence="4">
    <location>
        <begin position="41"/>
        <end position="51"/>
    </location>
</feature>
<dbReference type="SUPFAM" id="SSF52047">
    <property type="entry name" value="RNI-like"/>
    <property type="match status" value="2"/>
</dbReference>
<keyword evidence="2" id="KW-0433">Leucine-rich repeat</keyword>
<gene>
    <name evidence="5" type="ORF">OAUR00152_LOCUS24658</name>
</gene>
<dbReference type="InterPro" id="IPR032675">
    <property type="entry name" value="LRR_dom_sf"/>
</dbReference>
<feature type="compositionally biased region" description="Polar residues" evidence="4">
    <location>
        <begin position="785"/>
        <end position="794"/>
    </location>
</feature>
<feature type="compositionally biased region" description="Acidic residues" evidence="4">
    <location>
        <begin position="178"/>
        <end position="187"/>
    </location>
</feature>
<evidence type="ECO:0000256" key="3">
    <source>
        <dbReference type="ARBA" id="ARBA00022737"/>
    </source>
</evidence>
<dbReference type="Pfam" id="PF13516">
    <property type="entry name" value="LRR_6"/>
    <property type="match status" value="4"/>
</dbReference>
<feature type="compositionally biased region" description="Basic and acidic residues" evidence="4">
    <location>
        <begin position="681"/>
        <end position="692"/>
    </location>
</feature>